<dbReference type="Proteomes" id="UP000244874">
    <property type="component" value="Unassembled WGS sequence"/>
</dbReference>
<proteinExistence type="predicted"/>
<name>A0A2R7UAS0_PSEDL</name>
<evidence type="ECO:0000313" key="1">
    <source>
        <dbReference type="EMBL" id="PTU49288.1"/>
    </source>
</evidence>
<protein>
    <submittedName>
        <fullName evidence="1">Uncharacterized protein</fullName>
    </submittedName>
</protein>
<accession>A0A2R7UAS0</accession>
<evidence type="ECO:0000313" key="2">
    <source>
        <dbReference type="Proteomes" id="UP000244874"/>
    </source>
</evidence>
<dbReference type="EMBL" id="QANO01000189">
    <property type="protein sequence ID" value="PTU49288.1"/>
    <property type="molecule type" value="Genomic_DNA"/>
</dbReference>
<comment type="caution">
    <text evidence="1">The sequence shown here is derived from an EMBL/GenBank/DDBJ whole genome shotgun (WGS) entry which is preliminary data.</text>
</comment>
<sequence length="80" mass="8988">MPAPTGSPQALKLCSTCGSGQARERAVSCTKILNFRANNFRVWWLRNYPTRAAEVSLLSGKWLTDTVFGSLWRPGVRTRF</sequence>
<gene>
    <name evidence="1" type="ORF">DBB42_26155</name>
</gene>
<organism evidence="1 2">
    <name type="scientific">Pseudomonas plecoglossicida</name>
    <dbReference type="NCBI Taxonomy" id="70775"/>
    <lineage>
        <taxon>Bacteria</taxon>
        <taxon>Pseudomonadati</taxon>
        <taxon>Pseudomonadota</taxon>
        <taxon>Gammaproteobacteria</taxon>
        <taxon>Pseudomonadales</taxon>
        <taxon>Pseudomonadaceae</taxon>
        <taxon>Pseudomonas</taxon>
    </lineage>
</organism>
<dbReference type="AlphaFoldDB" id="A0A2R7UAS0"/>
<reference evidence="1 2" key="1">
    <citation type="submission" date="2018-04" db="EMBL/GenBank/DDBJ databases">
        <authorList>
            <person name="Go L.Y."/>
            <person name="Mitchell J.A."/>
        </authorList>
    </citation>
    <scope>NUCLEOTIDE SEQUENCE [LARGE SCALE GENOMIC DNA]</scope>
    <source>
        <strain evidence="1 2">KCJK7865</strain>
    </source>
</reference>